<dbReference type="Proteomes" id="UP000748332">
    <property type="component" value="Unassembled WGS sequence"/>
</dbReference>
<dbReference type="EMBL" id="JAGQLM010000099">
    <property type="protein sequence ID" value="MCA9375153.1"/>
    <property type="molecule type" value="Genomic_DNA"/>
</dbReference>
<gene>
    <name evidence="1" type="ORF">KC622_02375</name>
</gene>
<evidence type="ECO:0000313" key="2">
    <source>
        <dbReference type="Proteomes" id="UP000748332"/>
    </source>
</evidence>
<proteinExistence type="predicted"/>
<protein>
    <submittedName>
        <fullName evidence="1">Uncharacterized protein</fullName>
    </submittedName>
</protein>
<evidence type="ECO:0000313" key="1">
    <source>
        <dbReference type="EMBL" id="MCA9375153.1"/>
    </source>
</evidence>
<dbReference type="AlphaFoldDB" id="A0A955KVI6"/>
<comment type="caution">
    <text evidence="1">The sequence shown here is derived from an EMBL/GenBank/DDBJ whole genome shotgun (WGS) entry which is preliminary data.</text>
</comment>
<name>A0A955KVI6_9BACT</name>
<feature type="non-terminal residue" evidence="1">
    <location>
        <position position="160"/>
    </location>
</feature>
<accession>A0A955KVI6</accession>
<organism evidence="1 2">
    <name type="scientific">Candidatus Dojkabacteria bacterium</name>
    <dbReference type="NCBI Taxonomy" id="2099670"/>
    <lineage>
        <taxon>Bacteria</taxon>
        <taxon>Candidatus Dojkabacteria</taxon>
    </lineage>
</organism>
<sequence>MSALNPYILTNPDQRSHKIPLPSRAELKDGVVLPTELHTAIMSYPMLNIAVSTAAQFNNSPICVYGGFKEDMLEAQEYLKPSVSNTFEVDDQDLYDIDAYACMSESEFEDFAKQLKNVATDRQISVSFEKGAEDKADVINLITTNTYGEEVWLTIFRTPS</sequence>
<reference evidence="1" key="2">
    <citation type="journal article" date="2021" name="Microbiome">
        <title>Successional dynamics and alternative stable states in a saline activated sludge microbial community over 9 years.</title>
        <authorList>
            <person name="Wang Y."/>
            <person name="Ye J."/>
            <person name="Ju F."/>
            <person name="Liu L."/>
            <person name="Boyd J.A."/>
            <person name="Deng Y."/>
            <person name="Parks D.H."/>
            <person name="Jiang X."/>
            <person name="Yin X."/>
            <person name="Woodcroft B.J."/>
            <person name="Tyson G.W."/>
            <person name="Hugenholtz P."/>
            <person name="Polz M.F."/>
            <person name="Zhang T."/>
        </authorList>
    </citation>
    <scope>NUCLEOTIDE SEQUENCE</scope>
    <source>
        <strain evidence="1">HKST-UBA16</strain>
    </source>
</reference>
<reference evidence="1" key="1">
    <citation type="submission" date="2020-04" db="EMBL/GenBank/DDBJ databases">
        <authorList>
            <person name="Zhang T."/>
        </authorList>
    </citation>
    <scope>NUCLEOTIDE SEQUENCE</scope>
    <source>
        <strain evidence="1">HKST-UBA16</strain>
    </source>
</reference>